<accession>A0A1X7VET6</accession>
<evidence type="ECO:0000256" key="3">
    <source>
        <dbReference type="ARBA" id="ARBA00022452"/>
    </source>
</evidence>
<evidence type="ECO:0000256" key="2">
    <source>
        <dbReference type="ARBA" id="ARBA00010913"/>
    </source>
</evidence>
<dbReference type="InterPro" id="IPR000184">
    <property type="entry name" value="Bac_surfAg_D15"/>
</dbReference>
<dbReference type="GO" id="GO:0045040">
    <property type="term" value="P:protein insertion into mitochondrial outer membrane"/>
    <property type="evidence" value="ECO:0007669"/>
    <property type="project" value="TreeGrafter"/>
</dbReference>
<reference evidence="7" key="2">
    <citation type="submission" date="2017-05" db="UniProtKB">
        <authorList>
            <consortium name="EnsemblMetazoa"/>
        </authorList>
    </citation>
    <scope>IDENTIFICATION</scope>
</reference>
<dbReference type="OrthoDB" id="1724197at2759"/>
<dbReference type="Gene3D" id="2.40.160.50">
    <property type="entry name" value="membrane protein fhac: a member of the omp85/tpsb transporter family"/>
    <property type="match status" value="1"/>
</dbReference>
<comment type="subcellular location">
    <subcellularLocation>
        <location evidence="1">Mitochondrion outer membrane</location>
        <topology evidence="1">Multi-pass membrane protein</topology>
    </subcellularLocation>
</comment>
<dbReference type="AlphaFoldDB" id="A0A1X7VET6"/>
<reference evidence="8" key="1">
    <citation type="journal article" date="2010" name="Nature">
        <title>The Amphimedon queenslandica genome and the evolution of animal complexity.</title>
        <authorList>
            <person name="Srivastava M."/>
            <person name="Simakov O."/>
            <person name="Chapman J."/>
            <person name="Fahey B."/>
            <person name="Gauthier M.E."/>
            <person name="Mitros T."/>
            <person name="Richards G.S."/>
            <person name="Conaco C."/>
            <person name="Dacre M."/>
            <person name="Hellsten U."/>
            <person name="Larroux C."/>
            <person name="Putnam N.H."/>
            <person name="Stanke M."/>
            <person name="Adamska M."/>
            <person name="Darling A."/>
            <person name="Degnan S.M."/>
            <person name="Oakley T.H."/>
            <person name="Plachetzki D.C."/>
            <person name="Zhai Y."/>
            <person name="Adamski M."/>
            <person name="Calcino A."/>
            <person name="Cummins S.F."/>
            <person name="Goodstein D.M."/>
            <person name="Harris C."/>
            <person name="Jackson D.J."/>
            <person name="Leys S.P."/>
            <person name="Shu S."/>
            <person name="Woodcroft B.J."/>
            <person name="Vervoort M."/>
            <person name="Kosik K.S."/>
            <person name="Manning G."/>
            <person name="Degnan B.M."/>
            <person name="Rokhsar D.S."/>
        </authorList>
    </citation>
    <scope>NUCLEOTIDE SEQUENCE [LARGE SCALE GENOMIC DNA]</scope>
</reference>
<keyword evidence="8" id="KW-1185">Reference proteome</keyword>
<evidence type="ECO:0000259" key="6">
    <source>
        <dbReference type="Pfam" id="PF01103"/>
    </source>
</evidence>
<evidence type="ECO:0000256" key="4">
    <source>
        <dbReference type="ARBA" id="ARBA00022692"/>
    </source>
</evidence>
<keyword evidence="3" id="KW-1134">Transmembrane beta strand</keyword>
<comment type="similarity">
    <text evidence="2">Belongs to the SAM50/omp85 family.</text>
</comment>
<keyword evidence="5" id="KW-0472">Membrane</keyword>
<dbReference type="Pfam" id="PF01103">
    <property type="entry name" value="Omp85"/>
    <property type="match status" value="1"/>
</dbReference>
<dbReference type="GO" id="GO:0005741">
    <property type="term" value="C:mitochondrial outer membrane"/>
    <property type="evidence" value="ECO:0007669"/>
    <property type="project" value="UniProtKB-SubCell"/>
</dbReference>
<dbReference type="EnsemblMetazoa" id="Aqu2.1.38513_001">
    <property type="protein sequence ID" value="Aqu2.1.38513_001"/>
    <property type="gene ID" value="Aqu2.1.38513"/>
</dbReference>
<feature type="domain" description="Bacterial surface antigen (D15)" evidence="6">
    <location>
        <begin position="120"/>
        <end position="428"/>
    </location>
</feature>
<dbReference type="Proteomes" id="UP000007879">
    <property type="component" value="Unassembled WGS sequence"/>
</dbReference>
<dbReference type="STRING" id="400682.A0A1X7VET6"/>
<gene>
    <name evidence="7" type="primary">100638504</name>
</gene>
<evidence type="ECO:0000256" key="5">
    <source>
        <dbReference type="ARBA" id="ARBA00023136"/>
    </source>
</evidence>
<dbReference type="FunCoup" id="A0A1X7VET6">
    <property type="interactions" value="935"/>
</dbReference>
<evidence type="ECO:0000256" key="1">
    <source>
        <dbReference type="ARBA" id="ARBA00004374"/>
    </source>
</evidence>
<proteinExistence type="inferred from homology"/>
<dbReference type="EnsemblMetazoa" id="XM_019993675.1">
    <property type="protein sequence ID" value="XP_019849234.1"/>
    <property type="gene ID" value="LOC100638504"/>
</dbReference>
<evidence type="ECO:0000313" key="8">
    <source>
        <dbReference type="Proteomes" id="UP000007879"/>
    </source>
</evidence>
<protein>
    <recommendedName>
        <fullName evidence="6">Bacterial surface antigen (D15) domain-containing protein</fullName>
    </recommendedName>
</protein>
<evidence type="ECO:0000313" key="7">
    <source>
        <dbReference type="EnsemblMetazoa" id="Aqu2.1.38513_001"/>
    </source>
</evidence>
<sequence>MEEGNFMRITNAKVKVCKVQVLGLNRTKNDIVTEQVKDVLKSENLLELVANSLESVDRLKSLNAFKEVNLEFGACRNKMGKIDGTAVTFRVKENGLIASSISANAGTQSGDANLSFSLRNIFGRAEQLKVVSTTAFPQWGQTIQLELTKPYYKDITRQFCAGLGTTNFKQPPCGYQENIYEQKVQMQCFSRLGHHTFGWFCDWRELFGFDNGVPMSIRKDAGHSLKSSLKHVLVTDNRDDPLLPSEGYLTKLTHEVAGLGGDICFSKAEVQTQMFKEIFPEWVLGLSFWGGLLKPFSPSKINDRFLLGGSTTLRGFEMWGVGPHRHGYSYGGEAYWATGLHLFLPLPFTSGEFFRRIRFHGFLTAGNLNELCSLSSFLNLLKETRLSGGFGMHCRLGIAQIELNYAIPLRAQSHDRLKPGLQFGIGLDML</sequence>
<organism evidence="7">
    <name type="scientific">Amphimedon queenslandica</name>
    <name type="common">Sponge</name>
    <dbReference type="NCBI Taxonomy" id="400682"/>
    <lineage>
        <taxon>Eukaryota</taxon>
        <taxon>Metazoa</taxon>
        <taxon>Porifera</taxon>
        <taxon>Demospongiae</taxon>
        <taxon>Heteroscleromorpha</taxon>
        <taxon>Haplosclerida</taxon>
        <taxon>Niphatidae</taxon>
        <taxon>Amphimedon</taxon>
    </lineage>
</organism>
<dbReference type="InterPro" id="IPR039910">
    <property type="entry name" value="D15-like"/>
</dbReference>
<dbReference type="KEGG" id="aqu:100638504"/>
<dbReference type="PANTHER" id="PTHR12815:SF18">
    <property type="entry name" value="SORTING AND ASSEMBLY MACHINERY COMPONENT 50 HOMOLOG"/>
    <property type="match status" value="1"/>
</dbReference>
<name>A0A1X7VET6_AMPQE</name>
<dbReference type="PANTHER" id="PTHR12815">
    <property type="entry name" value="SORTING AND ASSEMBLY MACHINERY SAMM50 PROTEIN FAMILY MEMBER"/>
    <property type="match status" value="1"/>
</dbReference>
<dbReference type="InParanoid" id="A0A1X7VET6"/>
<keyword evidence="4" id="KW-0812">Transmembrane</keyword>